<dbReference type="GO" id="GO:0016787">
    <property type="term" value="F:hydrolase activity"/>
    <property type="evidence" value="ECO:0007669"/>
    <property type="project" value="UniProtKB-KW"/>
</dbReference>
<feature type="transmembrane region" description="Helical" evidence="2">
    <location>
        <begin position="36"/>
        <end position="56"/>
    </location>
</feature>
<comment type="caution">
    <text evidence="3">The sequence shown here is derived from an EMBL/GenBank/DDBJ whole genome shotgun (WGS) entry which is preliminary data.</text>
</comment>
<evidence type="ECO:0000313" key="4">
    <source>
        <dbReference type="Proteomes" id="UP000265540"/>
    </source>
</evidence>
<sequence>MAAFKPKIYIKDESFDPIYRTVNKQFLFKSRVMPGLLLALGFIILGTQVVYPLVYFKTQDEISAPVASSVLGIASGFSDFEFTELETQNNVDAQENDVPKYSYITIPKLKIEKALVETNAPTLSPDTALGHYKGSSVPGEVGNAFIYGHSVLPWFYNPKNYKTIFSTLDRLETGDEFTIDYKDKTLKYRVEGLEILPTEKINPLAEYKPKYLNESTVTLMTCWPAGTKAKRLIVKAVLIGD</sequence>
<evidence type="ECO:0000256" key="2">
    <source>
        <dbReference type="SAM" id="Phobius"/>
    </source>
</evidence>
<evidence type="ECO:0000313" key="3">
    <source>
        <dbReference type="EMBL" id="RJR26900.1"/>
    </source>
</evidence>
<proteinExistence type="predicted"/>
<reference evidence="3 4" key="1">
    <citation type="journal article" date="2017" name="ISME J.">
        <title>Energy and carbon metabolisms in a deep terrestrial subsurface fluid microbial community.</title>
        <authorList>
            <person name="Momper L."/>
            <person name="Jungbluth S.P."/>
            <person name="Lee M.D."/>
            <person name="Amend J.P."/>
        </authorList>
    </citation>
    <scope>NUCLEOTIDE SEQUENCE [LARGE SCALE GENOMIC DNA]</scope>
    <source>
        <strain evidence="3">SURF_46</strain>
    </source>
</reference>
<keyword evidence="2" id="KW-0812">Transmembrane</keyword>
<dbReference type="AlphaFoldDB" id="A0A3A4ZJR1"/>
<dbReference type="SUPFAM" id="SSF63817">
    <property type="entry name" value="Sortase"/>
    <property type="match status" value="1"/>
</dbReference>
<evidence type="ECO:0000256" key="1">
    <source>
        <dbReference type="ARBA" id="ARBA00022801"/>
    </source>
</evidence>
<keyword evidence="2" id="KW-1133">Transmembrane helix</keyword>
<organism evidence="3 4">
    <name type="scientific">candidate division WWE3 bacterium</name>
    <dbReference type="NCBI Taxonomy" id="2053526"/>
    <lineage>
        <taxon>Bacteria</taxon>
        <taxon>Katanobacteria</taxon>
    </lineage>
</organism>
<keyword evidence="1" id="KW-0378">Hydrolase</keyword>
<dbReference type="EMBL" id="QZJF01000017">
    <property type="protein sequence ID" value="RJR26900.1"/>
    <property type="molecule type" value="Genomic_DNA"/>
</dbReference>
<dbReference type="NCBIfam" id="TIGR01076">
    <property type="entry name" value="sortase_fam"/>
    <property type="match status" value="1"/>
</dbReference>
<dbReference type="InterPro" id="IPR005754">
    <property type="entry name" value="Sortase"/>
</dbReference>
<dbReference type="Proteomes" id="UP000265540">
    <property type="component" value="Unassembled WGS sequence"/>
</dbReference>
<dbReference type="Gene3D" id="2.40.260.10">
    <property type="entry name" value="Sortase"/>
    <property type="match status" value="1"/>
</dbReference>
<protein>
    <submittedName>
        <fullName evidence="3">Sortase</fullName>
    </submittedName>
</protein>
<name>A0A3A4ZJR1_UNCKA</name>
<accession>A0A3A4ZJR1</accession>
<dbReference type="InterPro" id="IPR023365">
    <property type="entry name" value="Sortase_dom-sf"/>
</dbReference>
<keyword evidence="2" id="KW-0472">Membrane</keyword>
<dbReference type="CDD" id="cd00004">
    <property type="entry name" value="Sortase"/>
    <property type="match status" value="1"/>
</dbReference>
<gene>
    <name evidence="3" type="ORF">C4561_03940</name>
</gene>
<dbReference type="Pfam" id="PF04203">
    <property type="entry name" value="Sortase"/>
    <property type="match status" value="1"/>
</dbReference>